<gene>
    <name evidence="7" type="ORF">ACJMK2_021574</name>
</gene>
<feature type="region of interest" description="Disordered" evidence="5">
    <location>
        <begin position="124"/>
        <end position="152"/>
    </location>
</feature>
<evidence type="ECO:0000256" key="5">
    <source>
        <dbReference type="SAM" id="MobiDB-lite"/>
    </source>
</evidence>
<feature type="compositionally biased region" description="Basic and acidic residues" evidence="5">
    <location>
        <begin position="628"/>
        <end position="638"/>
    </location>
</feature>
<dbReference type="Proteomes" id="UP001634394">
    <property type="component" value="Unassembled WGS sequence"/>
</dbReference>
<evidence type="ECO:0000256" key="4">
    <source>
        <dbReference type="SAM" id="Coils"/>
    </source>
</evidence>
<proteinExistence type="predicted"/>
<sequence>MEDTERLQENISSKTDLTDGTVLVCPLCFKDFLYPRILPCMDTFCHTCLTTYLRQSAPKRNIYGFFECPACTTLIYVPTQEKGALTWASMFPLNTSVLRLPTYGEPRPLDDIRNVYNSSMVDVEASSDKNSGNTTTTATTTATTSSTTAKITMSPKTSHGEFFKTTPILPKTNDYASSSEAEVQKVATELQVADKEETGTATNITGDQETEDLVKQSIYNNSSDADSTTARTDTSVHSVISCKVCLQTSCKGCTRIAQFNNGMVLEKVGSQMENSSLPSCFHQLFKCTEHYGRENNYMCHDHGVVCCVRCKSRHRRCEKFTKIGQYGSIMMKQTSSRDMLMKLYQVEEDFKKLVEINELNLQVFHGRIRDLPHEISRLEGKINDVLYDSFWIKIKKEGAKVFGVESERKFDEIRKCKSLVASIRMSTNILEMVNNLGTMEELFLVVNKLEQKLLKYKEEMDRVVSRMRIVETNFQLNPVIREFMALDENDMLQLQVKEESRDRFVKRKMKENKKVNNTETKFHVKSITKVETSPKFNLPHLSDKTDGSENTYPRHTSVKSTDTKGNTSLPQLSDKSINVTTNNGNHLKPTGKITNKKLTLDKNADNATSTDTKRKAAGSNVKVSTSDQNDKGNEPEIYDDKSEIPFKIETFMEFIAITPINYDGQSRFTGATFLPDDQILLVDNENSRCCLYDSSCLFKSVHYLPFPPQSVCLVSKEKVAIAVPTCQVIQMLRVKTEVEERERIPIDFRCWAVVALNSNQLAISGFTDKTGVCCWGIYTTKGKKIHYRELENENKGGGTTHIAVNKTKSTLYMSFSATDTVYSFGIDGNLRFSYFNPDLKNPHGVDVDRLDFLFILGWTSRNLHIVSPDGICLKVLKRAIPVYPRQIAFNQSKDKFIVTHGKRFSEDCFILSIVEKENDIKQKHTTDSIS</sequence>
<feature type="coiled-coil region" evidence="4">
    <location>
        <begin position="439"/>
        <end position="466"/>
    </location>
</feature>
<evidence type="ECO:0000313" key="8">
    <source>
        <dbReference type="Proteomes" id="UP001634394"/>
    </source>
</evidence>
<dbReference type="EMBL" id="JBJQND010000018">
    <property type="protein sequence ID" value="KAL3836123.1"/>
    <property type="molecule type" value="Genomic_DNA"/>
</dbReference>
<feature type="domain" description="RING-type" evidence="6">
    <location>
        <begin position="25"/>
        <end position="72"/>
    </location>
</feature>
<evidence type="ECO:0000313" key="7">
    <source>
        <dbReference type="EMBL" id="KAL3836123.1"/>
    </source>
</evidence>
<dbReference type="GO" id="GO:0008270">
    <property type="term" value="F:zinc ion binding"/>
    <property type="evidence" value="ECO:0007669"/>
    <property type="project" value="UniProtKB-KW"/>
</dbReference>
<dbReference type="Gene3D" id="2.120.10.30">
    <property type="entry name" value="TolB, C-terminal domain"/>
    <property type="match status" value="1"/>
</dbReference>
<keyword evidence="4" id="KW-0175">Coiled coil</keyword>
<feature type="region of interest" description="Disordered" evidence="5">
    <location>
        <begin position="535"/>
        <end position="638"/>
    </location>
</feature>
<dbReference type="PANTHER" id="PTHR25462:SF296">
    <property type="entry name" value="MEIOTIC P26, ISOFORM F"/>
    <property type="match status" value="1"/>
</dbReference>
<feature type="compositionally biased region" description="Polar residues" evidence="5">
    <location>
        <begin position="548"/>
        <end position="585"/>
    </location>
</feature>
<dbReference type="SMART" id="SM00184">
    <property type="entry name" value="RING"/>
    <property type="match status" value="1"/>
</dbReference>
<keyword evidence="1 3" id="KW-0863">Zinc-finger</keyword>
<dbReference type="AlphaFoldDB" id="A0ABD3TI08"/>
<dbReference type="PANTHER" id="PTHR25462">
    <property type="entry name" value="BONUS, ISOFORM C-RELATED"/>
    <property type="match status" value="1"/>
</dbReference>
<dbReference type="InterPro" id="IPR047153">
    <property type="entry name" value="TRIM45/56/19-like"/>
</dbReference>
<keyword evidence="2" id="KW-0862">Zinc</keyword>
<dbReference type="SUPFAM" id="SSF57850">
    <property type="entry name" value="RING/U-box"/>
    <property type="match status" value="1"/>
</dbReference>
<evidence type="ECO:0000256" key="1">
    <source>
        <dbReference type="ARBA" id="ARBA00022771"/>
    </source>
</evidence>
<dbReference type="InterPro" id="IPR001841">
    <property type="entry name" value="Znf_RING"/>
</dbReference>
<dbReference type="InterPro" id="IPR011042">
    <property type="entry name" value="6-blade_b-propeller_TolB-like"/>
</dbReference>
<dbReference type="PROSITE" id="PS50089">
    <property type="entry name" value="ZF_RING_2"/>
    <property type="match status" value="1"/>
</dbReference>
<dbReference type="Gene3D" id="3.30.40.10">
    <property type="entry name" value="Zinc/RING finger domain, C3HC4 (zinc finger)"/>
    <property type="match status" value="1"/>
</dbReference>
<accession>A0ABD3TI08</accession>
<feature type="compositionally biased region" description="Low complexity" evidence="5">
    <location>
        <begin position="134"/>
        <end position="149"/>
    </location>
</feature>
<organism evidence="7 8">
    <name type="scientific">Sinanodonta woodiana</name>
    <name type="common">Chinese pond mussel</name>
    <name type="synonym">Anodonta woodiana</name>
    <dbReference type="NCBI Taxonomy" id="1069815"/>
    <lineage>
        <taxon>Eukaryota</taxon>
        <taxon>Metazoa</taxon>
        <taxon>Spiralia</taxon>
        <taxon>Lophotrochozoa</taxon>
        <taxon>Mollusca</taxon>
        <taxon>Bivalvia</taxon>
        <taxon>Autobranchia</taxon>
        <taxon>Heteroconchia</taxon>
        <taxon>Palaeoheterodonta</taxon>
        <taxon>Unionida</taxon>
        <taxon>Unionoidea</taxon>
        <taxon>Unionidae</taxon>
        <taxon>Unioninae</taxon>
        <taxon>Sinanodonta</taxon>
    </lineage>
</organism>
<evidence type="ECO:0000259" key="6">
    <source>
        <dbReference type="PROSITE" id="PS50089"/>
    </source>
</evidence>
<keyword evidence="1 3" id="KW-0479">Metal-binding</keyword>
<comment type="caution">
    <text evidence="7">The sequence shown here is derived from an EMBL/GenBank/DDBJ whole genome shotgun (WGS) entry which is preliminary data.</text>
</comment>
<name>A0ABD3TI08_SINWO</name>
<keyword evidence="8" id="KW-1185">Reference proteome</keyword>
<dbReference type="SUPFAM" id="SSF101898">
    <property type="entry name" value="NHL repeat"/>
    <property type="match status" value="1"/>
</dbReference>
<reference evidence="7 8" key="1">
    <citation type="submission" date="2024-11" db="EMBL/GenBank/DDBJ databases">
        <title>Chromosome-level genome assembly of the freshwater bivalve Anodonta woodiana.</title>
        <authorList>
            <person name="Chen X."/>
        </authorList>
    </citation>
    <scope>NUCLEOTIDE SEQUENCE [LARGE SCALE GENOMIC DNA]</scope>
    <source>
        <strain evidence="7">MN2024</strain>
        <tissue evidence="7">Gills</tissue>
    </source>
</reference>
<dbReference type="InterPro" id="IPR013083">
    <property type="entry name" value="Znf_RING/FYVE/PHD"/>
</dbReference>
<evidence type="ECO:0000256" key="3">
    <source>
        <dbReference type="PROSITE-ProRule" id="PRU00175"/>
    </source>
</evidence>
<evidence type="ECO:0000256" key="2">
    <source>
        <dbReference type="ARBA" id="ARBA00022833"/>
    </source>
</evidence>
<protein>
    <recommendedName>
        <fullName evidence="6">RING-type domain-containing protein</fullName>
    </recommendedName>
</protein>